<organism evidence="2">
    <name type="scientific">viral metagenome</name>
    <dbReference type="NCBI Taxonomy" id="1070528"/>
    <lineage>
        <taxon>unclassified sequences</taxon>
        <taxon>metagenomes</taxon>
        <taxon>organismal metagenomes</taxon>
    </lineage>
</organism>
<gene>
    <name evidence="2" type="ORF">MM415A01358_0003</name>
    <name evidence="1" type="ORF">MM415B01376_0022</name>
</gene>
<reference evidence="2" key="1">
    <citation type="submission" date="2020-03" db="EMBL/GenBank/DDBJ databases">
        <title>The deep terrestrial virosphere.</title>
        <authorList>
            <person name="Holmfeldt K."/>
            <person name="Nilsson E."/>
            <person name="Simone D."/>
            <person name="Lopez-Fernandez M."/>
            <person name="Wu X."/>
            <person name="de Brujin I."/>
            <person name="Lundin D."/>
            <person name="Andersson A."/>
            <person name="Bertilsson S."/>
            <person name="Dopson M."/>
        </authorList>
    </citation>
    <scope>NUCLEOTIDE SEQUENCE</scope>
    <source>
        <strain evidence="2">MM415A01358</strain>
        <strain evidence="1">MM415B01376</strain>
    </source>
</reference>
<proteinExistence type="predicted"/>
<evidence type="ECO:0000313" key="1">
    <source>
        <dbReference type="EMBL" id="QJA59009.1"/>
    </source>
</evidence>
<dbReference type="EMBL" id="MT142266">
    <property type="protein sequence ID" value="QJA77147.1"/>
    <property type="molecule type" value="Genomic_DNA"/>
</dbReference>
<evidence type="ECO:0000313" key="2">
    <source>
        <dbReference type="EMBL" id="QJA77147.1"/>
    </source>
</evidence>
<protein>
    <recommendedName>
        <fullName evidence="3">Neck protein</fullName>
    </recommendedName>
</protein>
<accession>A0A6M3K6N6</accession>
<dbReference type="AlphaFoldDB" id="A0A6M3K6N6"/>
<evidence type="ECO:0008006" key="3">
    <source>
        <dbReference type="Google" id="ProtNLM"/>
    </source>
</evidence>
<sequence length="269" mass="30465">MTKSNLIEKVRRRLGYPLVKVELDDSQISDHIDYARSKYIKWAVGNATHECYFTMMLSAGQFLYDMPSGVTEVIGYSTETTGGINTLFTIENYLYNQGMFESFFHLGGFSMLSYHITMDFLETLKKYVVDAYNFKYHPYTNQLEIQPPPPSGGSLTVVSNGVSYTYDSPGWILIRAYMVEGSTVSSDWSATSFHQGLYDNDWMLDYVTALSKVTLGRIRSKFANFASIGNAGISLDGSDLISEGKEEIERLEEKLRLEECFDGYDISMC</sequence>
<name>A0A6M3K6N6_9ZZZZ</name>
<dbReference type="EMBL" id="MT141350">
    <property type="protein sequence ID" value="QJA59009.1"/>
    <property type="molecule type" value="Genomic_DNA"/>
</dbReference>